<feature type="transmembrane region" description="Helical" evidence="6">
    <location>
        <begin position="155"/>
        <end position="176"/>
    </location>
</feature>
<protein>
    <recommendedName>
        <fullName evidence="6">Transport permease protein</fullName>
    </recommendedName>
</protein>
<dbReference type="GO" id="GO:0046677">
    <property type="term" value="P:response to antibiotic"/>
    <property type="evidence" value="ECO:0007669"/>
    <property type="project" value="UniProtKB-KW"/>
</dbReference>
<name>A0A1H0KCD4_9PSEU</name>
<gene>
    <name evidence="8" type="ORF">SAMN05192558_103423</name>
</gene>
<feature type="domain" description="ABC transmembrane type-2" evidence="7">
    <location>
        <begin position="37"/>
        <end position="268"/>
    </location>
</feature>
<dbReference type="AlphaFoldDB" id="A0A1H0KCD4"/>
<keyword evidence="6" id="KW-1003">Cell membrane</keyword>
<evidence type="ECO:0000256" key="3">
    <source>
        <dbReference type="ARBA" id="ARBA00022989"/>
    </source>
</evidence>
<evidence type="ECO:0000256" key="4">
    <source>
        <dbReference type="ARBA" id="ARBA00023136"/>
    </source>
</evidence>
<dbReference type="InterPro" id="IPR051784">
    <property type="entry name" value="Nod_factor_ABC_transporter"/>
</dbReference>
<dbReference type="PROSITE" id="PS51012">
    <property type="entry name" value="ABC_TM2"/>
    <property type="match status" value="1"/>
</dbReference>
<keyword evidence="4 6" id="KW-0472">Membrane</keyword>
<keyword evidence="6" id="KW-0813">Transport</keyword>
<feature type="transmembrane region" description="Helical" evidence="6">
    <location>
        <begin position="128"/>
        <end position="149"/>
    </location>
</feature>
<keyword evidence="5" id="KW-0046">Antibiotic resistance</keyword>
<evidence type="ECO:0000313" key="9">
    <source>
        <dbReference type="Proteomes" id="UP000199651"/>
    </source>
</evidence>
<keyword evidence="9" id="KW-1185">Reference proteome</keyword>
<dbReference type="GO" id="GO:0043190">
    <property type="term" value="C:ATP-binding cassette (ABC) transporter complex"/>
    <property type="evidence" value="ECO:0007669"/>
    <property type="project" value="InterPro"/>
</dbReference>
<comment type="subcellular location">
    <subcellularLocation>
        <location evidence="6">Cell membrane</location>
        <topology evidence="6">Multi-pass membrane protein</topology>
    </subcellularLocation>
    <subcellularLocation>
        <location evidence="1">Membrane</location>
        <topology evidence="1">Multi-pass membrane protein</topology>
    </subcellularLocation>
</comment>
<proteinExistence type="inferred from homology"/>
<reference evidence="9" key="1">
    <citation type="submission" date="2016-10" db="EMBL/GenBank/DDBJ databases">
        <authorList>
            <person name="Varghese N."/>
            <person name="Submissions S."/>
        </authorList>
    </citation>
    <scope>NUCLEOTIDE SEQUENCE [LARGE SCALE GENOMIC DNA]</scope>
    <source>
        <strain evidence="9">IBRC-M 10655</strain>
    </source>
</reference>
<evidence type="ECO:0000256" key="5">
    <source>
        <dbReference type="ARBA" id="ARBA00023251"/>
    </source>
</evidence>
<dbReference type="OrthoDB" id="9778589at2"/>
<dbReference type="InterPro" id="IPR013525">
    <property type="entry name" value="ABC2_TM"/>
</dbReference>
<dbReference type="PANTHER" id="PTHR43229">
    <property type="entry name" value="NODULATION PROTEIN J"/>
    <property type="match status" value="1"/>
</dbReference>
<keyword evidence="3 6" id="KW-1133">Transmembrane helix</keyword>
<evidence type="ECO:0000256" key="2">
    <source>
        <dbReference type="ARBA" id="ARBA00022692"/>
    </source>
</evidence>
<evidence type="ECO:0000259" key="7">
    <source>
        <dbReference type="PROSITE" id="PS51012"/>
    </source>
</evidence>
<evidence type="ECO:0000313" key="8">
    <source>
        <dbReference type="EMBL" id="SDO53431.1"/>
    </source>
</evidence>
<evidence type="ECO:0000256" key="6">
    <source>
        <dbReference type="RuleBase" id="RU361157"/>
    </source>
</evidence>
<feature type="transmembrane region" description="Helical" evidence="6">
    <location>
        <begin position="188"/>
        <end position="207"/>
    </location>
</feature>
<feature type="transmembrane region" description="Helical" evidence="6">
    <location>
        <begin position="43"/>
        <end position="63"/>
    </location>
</feature>
<dbReference type="STRING" id="504798.SAMN05421871_102626"/>
<dbReference type="Proteomes" id="UP000199651">
    <property type="component" value="Unassembled WGS sequence"/>
</dbReference>
<keyword evidence="2 6" id="KW-0812">Transmembrane</keyword>
<feature type="transmembrane region" description="Helical" evidence="6">
    <location>
        <begin position="75"/>
        <end position="98"/>
    </location>
</feature>
<evidence type="ECO:0000256" key="1">
    <source>
        <dbReference type="ARBA" id="ARBA00004141"/>
    </source>
</evidence>
<organism evidence="8 9">
    <name type="scientific">Actinokineospora alba</name>
    <dbReference type="NCBI Taxonomy" id="504798"/>
    <lineage>
        <taxon>Bacteria</taxon>
        <taxon>Bacillati</taxon>
        <taxon>Actinomycetota</taxon>
        <taxon>Actinomycetes</taxon>
        <taxon>Pseudonocardiales</taxon>
        <taxon>Pseudonocardiaceae</taxon>
        <taxon>Actinokineospora</taxon>
    </lineage>
</organism>
<comment type="similarity">
    <text evidence="6">Belongs to the ABC-2 integral membrane protein family.</text>
</comment>
<dbReference type="PANTHER" id="PTHR43229:SF2">
    <property type="entry name" value="NODULATION PROTEIN J"/>
    <property type="match status" value="1"/>
</dbReference>
<accession>A0A1H0KCD4</accession>
<dbReference type="InterPro" id="IPR047817">
    <property type="entry name" value="ABC2_TM_bact-type"/>
</dbReference>
<dbReference type="EMBL" id="FNJB01000003">
    <property type="protein sequence ID" value="SDO53431.1"/>
    <property type="molecule type" value="Genomic_DNA"/>
</dbReference>
<dbReference type="Pfam" id="PF01061">
    <property type="entry name" value="ABC2_membrane"/>
    <property type="match status" value="1"/>
</dbReference>
<dbReference type="GO" id="GO:0140359">
    <property type="term" value="F:ABC-type transporter activity"/>
    <property type="evidence" value="ECO:0007669"/>
    <property type="project" value="InterPro"/>
</dbReference>
<sequence>MTSVLARPATGRVLSPTRASLLVVDGLWTWYRRNWRASVTSGFLQPVLYLVALGFGFGSQVTASPTTLGLPYVQYLAPALLVASLMQVAAFESTYPILSAFRWQRSYLAIAATPITPSQVLAGQLGWIAVRLSFTAVAFTLVAAVLGAITGPGIILSILISVLTGMAMSAPIVAYSATLENEGQGFNVVFRFIIIPMTLFAGTFFPVDQLPGWVQPLVWITPLWHGTELSRDAAFATLELWPTLGHLTYLTAMVAVGAYLGRRVFIRRLAV</sequence>
<feature type="transmembrane region" description="Helical" evidence="6">
    <location>
        <begin position="240"/>
        <end position="260"/>
    </location>
</feature>
<dbReference type="PIRSF" id="PIRSF006648">
    <property type="entry name" value="DrrB"/>
    <property type="match status" value="1"/>
</dbReference>
<dbReference type="InterPro" id="IPR000412">
    <property type="entry name" value="ABC_2_transport"/>
</dbReference>
<dbReference type="RefSeq" id="WP_091372458.1">
    <property type="nucleotide sequence ID" value="NZ_FNDV01000002.1"/>
</dbReference>
<dbReference type="PRINTS" id="PR00164">
    <property type="entry name" value="ABC2TRNSPORT"/>
</dbReference>